<evidence type="ECO:0000256" key="1">
    <source>
        <dbReference type="SAM" id="SignalP"/>
    </source>
</evidence>
<sequence length="84" mass="9311">MVVFSVLLVSVPIHSAHKATQSSMLTLSKMICVNKIFRVRGANKPPWMFGSVFPNSRLVLVRARARLGVQRVGGTERSLAELYV</sequence>
<organism evidence="2 3">
    <name type="scientific">Portunus trituberculatus</name>
    <name type="common">Swimming crab</name>
    <name type="synonym">Neptunus trituberculatus</name>
    <dbReference type="NCBI Taxonomy" id="210409"/>
    <lineage>
        <taxon>Eukaryota</taxon>
        <taxon>Metazoa</taxon>
        <taxon>Ecdysozoa</taxon>
        <taxon>Arthropoda</taxon>
        <taxon>Crustacea</taxon>
        <taxon>Multicrustacea</taxon>
        <taxon>Malacostraca</taxon>
        <taxon>Eumalacostraca</taxon>
        <taxon>Eucarida</taxon>
        <taxon>Decapoda</taxon>
        <taxon>Pleocyemata</taxon>
        <taxon>Brachyura</taxon>
        <taxon>Eubrachyura</taxon>
        <taxon>Portunoidea</taxon>
        <taxon>Portunidae</taxon>
        <taxon>Portuninae</taxon>
        <taxon>Portunus</taxon>
    </lineage>
</organism>
<feature type="signal peptide" evidence="1">
    <location>
        <begin position="1"/>
        <end position="16"/>
    </location>
</feature>
<protein>
    <recommendedName>
        <fullName evidence="4">Secreted protein</fullName>
    </recommendedName>
</protein>
<dbReference type="Proteomes" id="UP000324222">
    <property type="component" value="Unassembled WGS sequence"/>
</dbReference>
<evidence type="ECO:0000313" key="3">
    <source>
        <dbReference type="Proteomes" id="UP000324222"/>
    </source>
</evidence>
<keyword evidence="3" id="KW-1185">Reference proteome</keyword>
<name>A0A5B7FFS2_PORTR</name>
<accession>A0A5B7FFS2</accession>
<dbReference type="AlphaFoldDB" id="A0A5B7FFS2"/>
<dbReference type="EMBL" id="VSRR010005774">
    <property type="protein sequence ID" value="MPC43314.1"/>
    <property type="molecule type" value="Genomic_DNA"/>
</dbReference>
<proteinExistence type="predicted"/>
<gene>
    <name evidence="2" type="ORF">E2C01_036958</name>
</gene>
<evidence type="ECO:0000313" key="2">
    <source>
        <dbReference type="EMBL" id="MPC43314.1"/>
    </source>
</evidence>
<evidence type="ECO:0008006" key="4">
    <source>
        <dbReference type="Google" id="ProtNLM"/>
    </source>
</evidence>
<reference evidence="2 3" key="1">
    <citation type="submission" date="2019-05" db="EMBL/GenBank/DDBJ databases">
        <title>Another draft genome of Portunus trituberculatus and its Hox gene families provides insights of decapod evolution.</title>
        <authorList>
            <person name="Jeong J.-H."/>
            <person name="Song I."/>
            <person name="Kim S."/>
            <person name="Choi T."/>
            <person name="Kim D."/>
            <person name="Ryu S."/>
            <person name="Kim W."/>
        </authorList>
    </citation>
    <scope>NUCLEOTIDE SEQUENCE [LARGE SCALE GENOMIC DNA]</scope>
    <source>
        <tissue evidence="2">Muscle</tissue>
    </source>
</reference>
<feature type="chain" id="PRO_5023102529" description="Secreted protein" evidence="1">
    <location>
        <begin position="17"/>
        <end position="84"/>
    </location>
</feature>
<comment type="caution">
    <text evidence="2">The sequence shown here is derived from an EMBL/GenBank/DDBJ whole genome shotgun (WGS) entry which is preliminary data.</text>
</comment>
<keyword evidence="1" id="KW-0732">Signal</keyword>